<accession>A0A1U7JL80</accession>
<dbReference type="CDD" id="cd00082">
    <property type="entry name" value="HisKA"/>
    <property type="match status" value="1"/>
</dbReference>
<dbReference type="InterPro" id="IPR004358">
    <property type="entry name" value="Sig_transdc_His_kin-like_C"/>
</dbReference>
<evidence type="ECO:0000256" key="11">
    <source>
        <dbReference type="ARBA" id="ARBA00022840"/>
    </source>
</evidence>
<keyword evidence="13" id="KW-0902">Two-component regulatory system</keyword>
<dbReference type="GO" id="GO:0005524">
    <property type="term" value="F:ATP binding"/>
    <property type="evidence" value="ECO:0007669"/>
    <property type="project" value="UniProtKB-KW"/>
</dbReference>
<evidence type="ECO:0000256" key="8">
    <source>
        <dbReference type="ARBA" id="ARBA00022692"/>
    </source>
</evidence>
<evidence type="ECO:0000256" key="7">
    <source>
        <dbReference type="ARBA" id="ARBA00022679"/>
    </source>
</evidence>
<dbReference type="InterPro" id="IPR005467">
    <property type="entry name" value="His_kinase_dom"/>
</dbReference>
<feature type="transmembrane region" description="Helical" evidence="15">
    <location>
        <begin position="44"/>
        <end position="68"/>
    </location>
</feature>
<keyword evidence="5" id="KW-0997">Cell inner membrane</keyword>
<evidence type="ECO:0000259" key="16">
    <source>
        <dbReference type="PROSITE" id="PS50109"/>
    </source>
</evidence>
<dbReference type="SMART" id="SM00387">
    <property type="entry name" value="HATPase_c"/>
    <property type="match status" value="1"/>
</dbReference>
<gene>
    <name evidence="18" type="ORF">A3843_04070</name>
</gene>
<dbReference type="EC" id="2.7.13.3" evidence="3"/>
<keyword evidence="7" id="KW-0808">Transferase</keyword>
<dbReference type="AlphaFoldDB" id="A0A1U7JL80"/>
<evidence type="ECO:0000313" key="19">
    <source>
        <dbReference type="Proteomes" id="UP000185783"/>
    </source>
</evidence>
<evidence type="ECO:0000256" key="4">
    <source>
        <dbReference type="ARBA" id="ARBA00022475"/>
    </source>
</evidence>
<dbReference type="Gene3D" id="3.30.565.10">
    <property type="entry name" value="Histidine kinase-like ATPase, C-terminal domain"/>
    <property type="match status" value="1"/>
</dbReference>
<keyword evidence="12 15" id="KW-1133">Transmembrane helix</keyword>
<dbReference type="Proteomes" id="UP000185783">
    <property type="component" value="Unassembled WGS sequence"/>
</dbReference>
<evidence type="ECO:0000256" key="5">
    <source>
        <dbReference type="ARBA" id="ARBA00022519"/>
    </source>
</evidence>
<dbReference type="InterPro" id="IPR003594">
    <property type="entry name" value="HATPase_dom"/>
</dbReference>
<evidence type="ECO:0000256" key="9">
    <source>
        <dbReference type="ARBA" id="ARBA00022741"/>
    </source>
</evidence>
<dbReference type="PRINTS" id="PR00344">
    <property type="entry name" value="BCTRLSENSOR"/>
</dbReference>
<dbReference type="InterPro" id="IPR050980">
    <property type="entry name" value="2C_sensor_his_kinase"/>
</dbReference>
<dbReference type="SMART" id="SM00304">
    <property type="entry name" value="HAMP"/>
    <property type="match status" value="1"/>
</dbReference>
<reference evidence="18 19" key="1">
    <citation type="submission" date="2016-03" db="EMBL/GenBank/DDBJ databases">
        <title>Genome sequence of Nesiotobacter sp. nov., a moderately halophilic alphaproteobacterium isolated from the Yellow Sea, China.</title>
        <authorList>
            <person name="Zhang G."/>
            <person name="Zhang R."/>
        </authorList>
    </citation>
    <scope>NUCLEOTIDE SEQUENCE [LARGE SCALE GENOMIC DNA]</scope>
    <source>
        <strain evidence="18 19">WB1-6</strain>
    </source>
</reference>
<dbReference type="Pfam" id="PF00672">
    <property type="entry name" value="HAMP"/>
    <property type="match status" value="1"/>
</dbReference>
<keyword evidence="14 15" id="KW-0472">Membrane</keyword>
<dbReference type="GO" id="GO:0000155">
    <property type="term" value="F:phosphorelay sensor kinase activity"/>
    <property type="evidence" value="ECO:0007669"/>
    <property type="project" value="InterPro"/>
</dbReference>
<dbReference type="InterPro" id="IPR036097">
    <property type="entry name" value="HisK_dim/P_sf"/>
</dbReference>
<keyword evidence="6" id="KW-0597">Phosphoprotein</keyword>
<dbReference type="STRING" id="197461.A3843_04070"/>
<dbReference type="PROSITE" id="PS50885">
    <property type="entry name" value="HAMP"/>
    <property type="match status" value="1"/>
</dbReference>
<dbReference type="PANTHER" id="PTHR44936">
    <property type="entry name" value="SENSOR PROTEIN CREC"/>
    <property type="match status" value="1"/>
</dbReference>
<sequence>MTDRSSWRDFSISRVIKASRVLQFILKPYHWLASWLHNRLPKGLYVRALLIIVIPMVLLQSVLVFVFMERHYALVTRRLSEAVVREIASVVEMTETFRAQDDPEKVKRIAASALGLSVSVMPPEPLPPRQPRDFFDLVDLYLSREIAARIGKPFWIDTIGDGRFVEIRIKLENENLRFIARRSQTYASNSHIFIVWMVATSLILIVMALLFLRNQIRPIEKLADAAEDFGKGRQVARFRPHGAREVRRAAMAFLDMRRRIERHVEQRTTMLAGVSHDLRTILTRFSLQLTFLGDSPEVKALRKDVEEMNRMLDDYLAFSKGYGDEEAVETDVALMLEELEIEAEVVGADVASSFDGDPLVVIKGRAFRRCLLNLITNAARYGSTIRIKGHRTPDWLIVTVDDDGPGIPPEERENVFRPFHRLDTARNQDTGGSGLGLSIARDIIRAHGGEVFLRESPLGGLRVRVRVPI</sequence>
<feature type="transmembrane region" description="Helical" evidence="15">
    <location>
        <begin position="191"/>
        <end position="212"/>
    </location>
</feature>
<comment type="catalytic activity">
    <reaction evidence="1">
        <text>ATP + protein L-histidine = ADP + protein N-phospho-L-histidine.</text>
        <dbReference type="EC" id="2.7.13.3"/>
    </reaction>
</comment>
<keyword evidence="4" id="KW-1003">Cell membrane</keyword>
<dbReference type="SUPFAM" id="SSF55874">
    <property type="entry name" value="ATPase domain of HSP90 chaperone/DNA topoisomerase II/histidine kinase"/>
    <property type="match status" value="1"/>
</dbReference>
<protein>
    <recommendedName>
        <fullName evidence="3">histidine kinase</fullName>
        <ecNumber evidence="3">2.7.13.3</ecNumber>
    </recommendedName>
</protein>
<dbReference type="SUPFAM" id="SSF47384">
    <property type="entry name" value="Homodimeric domain of signal transducing histidine kinase"/>
    <property type="match status" value="1"/>
</dbReference>
<dbReference type="PROSITE" id="PS50109">
    <property type="entry name" value="HIS_KIN"/>
    <property type="match status" value="1"/>
</dbReference>
<evidence type="ECO:0000256" key="10">
    <source>
        <dbReference type="ARBA" id="ARBA00022777"/>
    </source>
</evidence>
<proteinExistence type="predicted"/>
<keyword evidence="19" id="KW-1185">Reference proteome</keyword>
<evidence type="ECO:0000259" key="17">
    <source>
        <dbReference type="PROSITE" id="PS50885"/>
    </source>
</evidence>
<keyword evidence="11" id="KW-0067">ATP-binding</keyword>
<comment type="caution">
    <text evidence="18">The sequence shown here is derived from an EMBL/GenBank/DDBJ whole genome shotgun (WGS) entry which is preliminary data.</text>
</comment>
<evidence type="ECO:0000256" key="3">
    <source>
        <dbReference type="ARBA" id="ARBA00012438"/>
    </source>
</evidence>
<evidence type="ECO:0000313" key="18">
    <source>
        <dbReference type="EMBL" id="OKL45500.1"/>
    </source>
</evidence>
<dbReference type="Pfam" id="PF00512">
    <property type="entry name" value="HisKA"/>
    <property type="match status" value="1"/>
</dbReference>
<feature type="domain" description="HAMP" evidence="17">
    <location>
        <begin position="213"/>
        <end position="265"/>
    </location>
</feature>
<feature type="domain" description="Histidine kinase" evidence="16">
    <location>
        <begin position="273"/>
        <end position="469"/>
    </location>
</feature>
<dbReference type="InterPro" id="IPR036890">
    <property type="entry name" value="HATPase_C_sf"/>
</dbReference>
<dbReference type="InterPro" id="IPR003660">
    <property type="entry name" value="HAMP_dom"/>
</dbReference>
<evidence type="ECO:0000256" key="15">
    <source>
        <dbReference type="SAM" id="Phobius"/>
    </source>
</evidence>
<evidence type="ECO:0000256" key="1">
    <source>
        <dbReference type="ARBA" id="ARBA00000085"/>
    </source>
</evidence>
<dbReference type="GO" id="GO:0005886">
    <property type="term" value="C:plasma membrane"/>
    <property type="evidence" value="ECO:0007669"/>
    <property type="project" value="UniProtKB-SubCell"/>
</dbReference>
<dbReference type="Gene3D" id="1.10.287.130">
    <property type="match status" value="1"/>
</dbReference>
<keyword evidence="8 15" id="KW-0812">Transmembrane</keyword>
<evidence type="ECO:0000256" key="13">
    <source>
        <dbReference type="ARBA" id="ARBA00023012"/>
    </source>
</evidence>
<keyword evidence="10 18" id="KW-0418">Kinase</keyword>
<dbReference type="InterPro" id="IPR003661">
    <property type="entry name" value="HisK_dim/P_dom"/>
</dbReference>
<dbReference type="SMART" id="SM00388">
    <property type="entry name" value="HisKA"/>
    <property type="match status" value="1"/>
</dbReference>
<name>A0A1U7JL80_9HYPH</name>
<dbReference type="RefSeq" id="WP_051268670.1">
    <property type="nucleotide sequence ID" value="NZ_LVVZ01000005.1"/>
</dbReference>
<dbReference type="EMBL" id="LVVZ01000005">
    <property type="protein sequence ID" value="OKL45500.1"/>
    <property type="molecule type" value="Genomic_DNA"/>
</dbReference>
<evidence type="ECO:0000256" key="12">
    <source>
        <dbReference type="ARBA" id="ARBA00022989"/>
    </source>
</evidence>
<dbReference type="CDD" id="cd06225">
    <property type="entry name" value="HAMP"/>
    <property type="match status" value="1"/>
</dbReference>
<evidence type="ECO:0000256" key="2">
    <source>
        <dbReference type="ARBA" id="ARBA00004429"/>
    </source>
</evidence>
<dbReference type="PANTHER" id="PTHR44936:SF5">
    <property type="entry name" value="SENSOR HISTIDINE KINASE ENVZ"/>
    <property type="match status" value="1"/>
</dbReference>
<evidence type="ECO:0000256" key="6">
    <source>
        <dbReference type="ARBA" id="ARBA00022553"/>
    </source>
</evidence>
<evidence type="ECO:0000256" key="14">
    <source>
        <dbReference type="ARBA" id="ARBA00023136"/>
    </source>
</evidence>
<comment type="subcellular location">
    <subcellularLocation>
        <location evidence="2">Cell inner membrane</location>
        <topology evidence="2">Multi-pass membrane protein</topology>
    </subcellularLocation>
</comment>
<organism evidence="18 19">
    <name type="scientific">Pseudovibrio exalbescens</name>
    <dbReference type="NCBI Taxonomy" id="197461"/>
    <lineage>
        <taxon>Bacteria</taxon>
        <taxon>Pseudomonadati</taxon>
        <taxon>Pseudomonadota</taxon>
        <taxon>Alphaproteobacteria</taxon>
        <taxon>Hyphomicrobiales</taxon>
        <taxon>Stappiaceae</taxon>
        <taxon>Pseudovibrio</taxon>
    </lineage>
</organism>
<keyword evidence="9" id="KW-0547">Nucleotide-binding</keyword>
<dbReference type="Pfam" id="PF02518">
    <property type="entry name" value="HATPase_c"/>
    <property type="match status" value="1"/>
</dbReference>